<dbReference type="Proteomes" id="UP001321473">
    <property type="component" value="Unassembled WGS sequence"/>
</dbReference>
<feature type="domain" description="Myotubularin phosphatase" evidence="3">
    <location>
        <begin position="1"/>
        <end position="322"/>
    </location>
</feature>
<evidence type="ECO:0000313" key="5">
    <source>
        <dbReference type="Proteomes" id="UP001321473"/>
    </source>
</evidence>
<dbReference type="PANTHER" id="PTHR10807">
    <property type="entry name" value="MYOTUBULARIN-RELATED"/>
    <property type="match status" value="1"/>
</dbReference>
<dbReference type="EMBL" id="JARKHS020009738">
    <property type="protein sequence ID" value="KAK8779525.1"/>
    <property type="molecule type" value="Genomic_DNA"/>
</dbReference>
<evidence type="ECO:0000259" key="3">
    <source>
        <dbReference type="PROSITE" id="PS51339"/>
    </source>
</evidence>
<dbReference type="PROSITE" id="PS51339">
    <property type="entry name" value="PPASE_MYOTUBULARIN"/>
    <property type="match status" value="1"/>
</dbReference>
<dbReference type="SUPFAM" id="SSF52799">
    <property type="entry name" value="(Phosphotyrosine protein) phosphatases II"/>
    <property type="match status" value="1"/>
</dbReference>
<evidence type="ECO:0000256" key="2">
    <source>
        <dbReference type="SAM" id="MobiDB-lite"/>
    </source>
</evidence>
<dbReference type="AlphaFoldDB" id="A0AAQ4EY39"/>
<comment type="similarity">
    <text evidence="1">Belongs to the protein-tyrosine phosphatase family. Non-receptor class myotubularin subfamily.</text>
</comment>
<dbReference type="GO" id="GO:0005085">
    <property type="term" value="F:guanyl-nucleotide exchange factor activity"/>
    <property type="evidence" value="ECO:0007669"/>
    <property type="project" value="TreeGrafter"/>
</dbReference>
<dbReference type="InterPro" id="IPR029021">
    <property type="entry name" value="Prot-tyrosine_phosphatase-like"/>
</dbReference>
<dbReference type="PANTHER" id="PTHR10807:SF109">
    <property type="entry name" value="SET DOMAIN BINDING FACTOR, ISOFORM A"/>
    <property type="match status" value="1"/>
</dbReference>
<gene>
    <name evidence="4" type="ORF">V5799_019134</name>
</gene>
<reference evidence="4 5" key="1">
    <citation type="journal article" date="2023" name="Arcadia Sci">
        <title>De novo assembly of a long-read Amblyomma americanum tick genome.</title>
        <authorList>
            <person name="Chou S."/>
            <person name="Poskanzer K.E."/>
            <person name="Rollins M."/>
            <person name="Thuy-Boun P.S."/>
        </authorList>
    </citation>
    <scope>NUCLEOTIDE SEQUENCE [LARGE SCALE GENOMIC DNA]</scope>
    <source>
        <strain evidence="4">F_SG_1</strain>
        <tissue evidence="4">Salivary glands</tissue>
    </source>
</reference>
<protein>
    <recommendedName>
        <fullName evidence="3">Myotubularin phosphatase domain-containing protein</fullName>
    </recommendedName>
</protein>
<proteinExistence type="inferred from homology"/>
<feature type="region of interest" description="Disordered" evidence="2">
    <location>
        <begin position="342"/>
        <end position="363"/>
    </location>
</feature>
<name>A0AAQ4EY39_AMBAM</name>
<sequence>MWSCLGVWHGRWQGIKPETYANCDLIPVEYPEVRQVKASFKKLLRACCPSAPPASPELSFYKMVEGSEWLSQLQCILQLSGAAVDLIDVQGSSVMLCLEDGWDFTCQVASVAQLCLDPYYRTYEGFRVLIEKEWLAFGYRFSYRGNQTAAAAASGFAPIFLQFLDVVHQTSFFLACSFSSTLLQLLRQFPMSFEFNDLFLRFLAYHHVSCRFRTFLLDSELERVELGWTPSPSGASSLHRSGRNVAAALASAESGSDEESAAAAAASSSARASAAPSFWEYADRLWCKSSAFYNFWYQANLEDEVLRPYSHLSNLEVWDYYLEETLCHGPIYDPELVVLERGPKGGPDPMPLQRVGGGSSSNAPARRTLHPCYDDVADAQPDVFTQLLE</sequence>
<dbReference type="InterPro" id="IPR010569">
    <property type="entry name" value="Myotubularin-like_Pase_dom"/>
</dbReference>
<evidence type="ECO:0000313" key="4">
    <source>
        <dbReference type="EMBL" id="KAK8779525.1"/>
    </source>
</evidence>
<feature type="non-terminal residue" evidence="4">
    <location>
        <position position="389"/>
    </location>
</feature>
<dbReference type="GO" id="GO:0005737">
    <property type="term" value="C:cytoplasm"/>
    <property type="evidence" value="ECO:0007669"/>
    <property type="project" value="TreeGrafter"/>
</dbReference>
<dbReference type="GO" id="GO:0016020">
    <property type="term" value="C:membrane"/>
    <property type="evidence" value="ECO:0007669"/>
    <property type="project" value="TreeGrafter"/>
</dbReference>
<evidence type="ECO:0000256" key="1">
    <source>
        <dbReference type="ARBA" id="ARBA00007471"/>
    </source>
</evidence>
<comment type="caution">
    <text evidence="4">The sequence shown here is derived from an EMBL/GenBank/DDBJ whole genome shotgun (WGS) entry which is preliminary data.</text>
</comment>
<organism evidence="4 5">
    <name type="scientific">Amblyomma americanum</name>
    <name type="common">Lone star tick</name>
    <dbReference type="NCBI Taxonomy" id="6943"/>
    <lineage>
        <taxon>Eukaryota</taxon>
        <taxon>Metazoa</taxon>
        <taxon>Ecdysozoa</taxon>
        <taxon>Arthropoda</taxon>
        <taxon>Chelicerata</taxon>
        <taxon>Arachnida</taxon>
        <taxon>Acari</taxon>
        <taxon>Parasitiformes</taxon>
        <taxon>Ixodida</taxon>
        <taxon>Ixodoidea</taxon>
        <taxon>Ixodidae</taxon>
        <taxon>Amblyomminae</taxon>
        <taxon>Amblyomma</taxon>
    </lineage>
</organism>
<dbReference type="Pfam" id="PF06602">
    <property type="entry name" value="Myotub-related"/>
    <property type="match status" value="1"/>
</dbReference>
<accession>A0AAQ4EY39</accession>
<dbReference type="InterPro" id="IPR030564">
    <property type="entry name" value="Myotubularin"/>
</dbReference>
<keyword evidence="5" id="KW-1185">Reference proteome</keyword>